<name>A0A9X3RD64_9BACL</name>
<proteinExistence type="predicted"/>
<feature type="domain" description="SLH" evidence="1">
    <location>
        <begin position="1235"/>
        <end position="1293"/>
    </location>
</feature>
<dbReference type="EMBL" id="JAMKBJ010000006">
    <property type="protein sequence ID" value="MCZ8537241.1"/>
    <property type="molecule type" value="Genomic_DNA"/>
</dbReference>
<gene>
    <name evidence="2" type="ORF">M9R32_08625</name>
</gene>
<feature type="domain" description="SLH" evidence="1">
    <location>
        <begin position="1107"/>
        <end position="1170"/>
    </location>
</feature>
<organism evidence="2 3">
    <name type="scientific">Paenisporosarcina quisquiliarum</name>
    <dbReference type="NCBI Taxonomy" id="365346"/>
    <lineage>
        <taxon>Bacteria</taxon>
        <taxon>Bacillati</taxon>
        <taxon>Bacillota</taxon>
        <taxon>Bacilli</taxon>
        <taxon>Bacillales</taxon>
        <taxon>Caryophanaceae</taxon>
        <taxon>Paenisporosarcina</taxon>
    </lineage>
</organism>
<dbReference type="RefSeq" id="WP_269926335.1">
    <property type="nucleotide sequence ID" value="NZ_JAMKBJ010000006.1"/>
</dbReference>
<feature type="domain" description="SLH" evidence="1">
    <location>
        <begin position="1171"/>
        <end position="1231"/>
    </location>
</feature>
<dbReference type="Gene3D" id="2.60.40.1080">
    <property type="match status" value="1"/>
</dbReference>
<dbReference type="InterPro" id="IPR036691">
    <property type="entry name" value="Endo/exonu/phosph_ase_sf"/>
</dbReference>
<dbReference type="Pfam" id="PF00395">
    <property type="entry name" value="SLH"/>
    <property type="match status" value="3"/>
</dbReference>
<dbReference type="Pfam" id="PF13290">
    <property type="entry name" value="CHB_HEX_C_1"/>
    <property type="match status" value="1"/>
</dbReference>
<dbReference type="InterPro" id="IPR005135">
    <property type="entry name" value="Endo/exonuclease/phosphatase"/>
</dbReference>
<dbReference type="Gene3D" id="3.60.10.10">
    <property type="entry name" value="Endonuclease/exonuclease/phosphatase"/>
    <property type="match status" value="1"/>
</dbReference>
<dbReference type="PROSITE" id="PS51272">
    <property type="entry name" value="SLH"/>
    <property type="match status" value="3"/>
</dbReference>
<evidence type="ECO:0000313" key="2">
    <source>
        <dbReference type="EMBL" id="MCZ8537241.1"/>
    </source>
</evidence>
<dbReference type="Proteomes" id="UP001152173">
    <property type="component" value="Unassembled WGS sequence"/>
</dbReference>
<dbReference type="InterPro" id="IPR045939">
    <property type="entry name" value="YhcR_N"/>
</dbReference>
<dbReference type="Pfam" id="PF19886">
    <property type="entry name" value="DUF6359"/>
    <property type="match status" value="1"/>
</dbReference>
<evidence type="ECO:0000259" key="1">
    <source>
        <dbReference type="PROSITE" id="PS51272"/>
    </source>
</evidence>
<reference evidence="2" key="1">
    <citation type="submission" date="2022-05" db="EMBL/GenBank/DDBJ databases">
        <authorList>
            <person name="Colautti A."/>
            <person name="Iacumin L."/>
        </authorList>
    </citation>
    <scope>NUCLEOTIDE SEQUENCE</scope>
    <source>
        <strain evidence="2">SK 55</strain>
    </source>
</reference>
<dbReference type="CDD" id="cd04486">
    <property type="entry name" value="YhcR_OBF_like"/>
    <property type="match status" value="2"/>
</dbReference>
<sequence>MTKEGIFRHAFSKIALAFLLIISMVAPFITVQSASAATTITVAEAIANNSGAATVEGYIVAYVTGSTAVTTDSTKFKNSNFAIADSPSETDHTKMLFVQVTASYQAEFGLQNNPTHIGKKISVSGNLEAYFVPHAGLKSPTAMTFVEGGVEPPPPPVAEAKDDLAATRAEVGSDKLIKVQGTVTTGTGFWGGKAFYVQDSTAGLYIFSSSADVTPGDIVELEGKVTVYGGELQMEQPKITKISSNNPLPLLQEISPAGVNEDTQGERILLDNVTITNLEKVNDYGTFEFTATNENGESVVIRNDNRNGLAYDDFMKRYKDGDLVDVTGIASKFNTTYQVKTLGLESFDLVNKPAVYTDVFPGTVSEGSTVALITPIENAKIYYTVDGSTPTVASTEYTAPIELTKDVTIKAIAVSDTTSEVFSFTYNVLKVDNLVIRDIQGKGHYSDYQGATVNDITGVVTHLYNSANFVIQDVNPDDDNTTSEAIIVNKASNGLKVGDLVTVEGTVEEWYYEGYSDMKTADLPVTRIRATAAVANGTHELPAPLVIGEDIFPATEIIDNDGLTSFDPAEDGIDFWESVELMRIAVPNAKVVGPQKYGEVVVVAGNSTETEFNVLGGINISANDFNPERVIVDFDNESYDAKSGDYYTGNIVGVMGFGFGNYKLWTEEDTLPQITRVEKPVVVTDINKVEDKLNVAAYNVENFSNNIEQTPNEKVEKIAKSFVENMKSPDIITLVEVQDNDGATASNNADATESYERLIAAIVAAGGPTYAWTDIAPEYNQDGGQPGGNIRVGYLYNPERVTLAAGTKGGSTEAVTWVDGELSKNPGRILDLPQQNTRKPLAAQFEFQGEKVVVIGAHLNSKGGDQPLFGKNQPPFLGSEAERIELATMINDFVKAGQAQDPNLKVIVAGDMNDFEFTPTLAALKGGILTNMVEKVPAGDRFSYYYQGNNQVLDHVLVTNNLADTALVDMIHINANYMDIHGRASDHDPILIQVDLKDPVKTLSVNKTNVQIMYGQSETLVVTETTTKADNTSTQANVTATATYSGYNTNIINVNNGVITATGVGQTEINVTVGDNTVKVFVTVTSIPPQPPVTPPVTPEPPVDPQPETKTFDDIKNHWAKSQIEKLATRGIINGYTEDLFLPENELTRAEFAVLVARALDLPLTGYQGTFKDVSANKEWAFAAVEAAARAGVINGYVDGTFGPDNQITREEIAVMMVRAVDYKKPSLLVGLNANHTFADQSDVGTFALLNVKQAYALGIVTGFSGNEFKPKARATRAQAAVMLLRLLDQLEK</sequence>
<protein>
    <submittedName>
        <fullName evidence="2">S-layer homology domain-containing protein</fullName>
    </submittedName>
</protein>
<dbReference type="PANTHER" id="PTHR42834">
    <property type="entry name" value="ENDONUCLEASE/EXONUCLEASE/PHOSPHATASE FAMILY PROTEIN (AFU_ORTHOLOGUE AFUA_3G09210)"/>
    <property type="match status" value="1"/>
</dbReference>
<dbReference type="SUPFAM" id="SSF56219">
    <property type="entry name" value="DNase I-like"/>
    <property type="match status" value="1"/>
</dbReference>
<dbReference type="GO" id="GO:0003824">
    <property type="term" value="F:catalytic activity"/>
    <property type="evidence" value="ECO:0007669"/>
    <property type="project" value="InterPro"/>
</dbReference>
<keyword evidence="3" id="KW-1185">Reference proteome</keyword>
<dbReference type="InterPro" id="IPR001119">
    <property type="entry name" value="SLH_dom"/>
</dbReference>
<comment type="caution">
    <text evidence="2">The sequence shown here is derived from an EMBL/GenBank/DDBJ whole genome shotgun (WGS) entry which is preliminary data.</text>
</comment>
<dbReference type="PANTHER" id="PTHR42834:SF1">
    <property type="entry name" value="ENDONUCLEASE_EXONUCLEASE_PHOSPHATASE FAMILY PROTEIN (AFU_ORTHOLOGUE AFUA_3G09210)"/>
    <property type="match status" value="1"/>
</dbReference>
<accession>A0A9X3RD64</accession>
<evidence type="ECO:0000313" key="3">
    <source>
        <dbReference type="Proteomes" id="UP001152173"/>
    </source>
</evidence>
<dbReference type="InterPro" id="IPR059177">
    <property type="entry name" value="GH29D-like_dom"/>
</dbReference>
<dbReference type="Pfam" id="PF03372">
    <property type="entry name" value="Exo_endo_phos"/>
    <property type="match status" value="1"/>
</dbReference>